<evidence type="ECO:0000313" key="2">
    <source>
        <dbReference type="Proteomes" id="UP001059824"/>
    </source>
</evidence>
<keyword evidence="2" id="KW-1185">Reference proteome</keyword>
<sequence>MYITVSEATRQKIEHSRESWAEIAKKFGWYFEPFYIQVRIDEFGEVVDTVGHKGMQNSRGDILISDELDDGIE</sequence>
<accession>A0A857MP39</accession>
<dbReference type="AlphaFoldDB" id="A0A857MP39"/>
<dbReference type="EMBL" id="CP045921">
    <property type="protein sequence ID" value="QHN43019.1"/>
    <property type="molecule type" value="Genomic_DNA"/>
</dbReference>
<protein>
    <submittedName>
        <fullName evidence="1">Uncharacterized protein</fullName>
    </submittedName>
</protein>
<reference evidence="1" key="1">
    <citation type="journal article" date="2021" name="Nat. Microbiol.">
        <title>Cocultivation of an ultrasmall environmental parasitic bacterium with lytic ability against bacteria associated with wastewater foams.</title>
        <authorList>
            <person name="Batinovic S."/>
            <person name="Rose J.J.A."/>
            <person name="Ratcliffe J."/>
            <person name="Seviour R.J."/>
            <person name="Petrovski S."/>
        </authorList>
    </citation>
    <scope>NUCLEOTIDE SEQUENCE</scope>
    <source>
        <strain evidence="1">JR1</strain>
    </source>
</reference>
<proteinExistence type="predicted"/>
<dbReference type="RefSeq" id="WP_260762766.1">
    <property type="nucleotide sequence ID" value="NZ_CP045921.1"/>
</dbReference>
<dbReference type="KEGG" id="mama:GII36_04140"/>
<organism evidence="1 2">
    <name type="scientific">Candidatus Mycosynbacter amalyticus</name>
    <dbReference type="NCBI Taxonomy" id="2665156"/>
    <lineage>
        <taxon>Bacteria</taxon>
        <taxon>Candidatus Saccharimonadota</taxon>
        <taxon>Candidatus Saccharimonadota incertae sedis</taxon>
        <taxon>Candidatus Mycosynbacter</taxon>
    </lineage>
</organism>
<evidence type="ECO:0000313" key="1">
    <source>
        <dbReference type="EMBL" id="QHN43019.1"/>
    </source>
</evidence>
<name>A0A857MP39_9BACT</name>
<gene>
    <name evidence="1" type="ORF">GII36_04140</name>
</gene>
<dbReference type="Proteomes" id="UP001059824">
    <property type="component" value="Chromosome"/>
</dbReference>